<gene>
    <name evidence="7" type="primary">8233146</name>
    <name evidence="6" type="ORF">Phum_PHUM514070</name>
</gene>
<dbReference type="KEGG" id="phu:Phum_PHUM514070"/>
<evidence type="ECO:0000313" key="6">
    <source>
        <dbReference type="EMBL" id="EEB18424.1"/>
    </source>
</evidence>
<comment type="subcellular location">
    <subcellularLocation>
        <location evidence="1">Mitochondrion</location>
    </subcellularLocation>
</comment>
<comment type="similarity">
    <text evidence="2">Belongs to the CIA30 family.</text>
</comment>
<accession>E0VYG8</accession>
<keyword evidence="8" id="KW-1185">Reference proteome</keyword>
<evidence type="ECO:0000256" key="1">
    <source>
        <dbReference type="ARBA" id="ARBA00004173"/>
    </source>
</evidence>
<reference evidence="6" key="1">
    <citation type="submission" date="2007-04" db="EMBL/GenBank/DDBJ databases">
        <title>Annotation of Pediculus humanus corporis strain USDA.</title>
        <authorList>
            <person name="Kirkness E."/>
            <person name="Hannick L."/>
            <person name="Hass B."/>
            <person name="Bruggner R."/>
            <person name="Lawson D."/>
            <person name="Bidwell S."/>
            <person name="Joardar V."/>
            <person name="Caler E."/>
            <person name="Walenz B."/>
            <person name="Inman J."/>
            <person name="Schobel S."/>
            <person name="Galinsky K."/>
            <person name="Amedeo P."/>
            <person name="Strausberg R."/>
        </authorList>
    </citation>
    <scope>NUCLEOTIDE SEQUENCE</scope>
    <source>
        <strain evidence="6">USDA</strain>
    </source>
</reference>
<feature type="domain" description="NADH:ubiquinone oxidoreductase intermediate-associated protein 30" evidence="5">
    <location>
        <begin position="111"/>
        <end position="285"/>
    </location>
</feature>
<dbReference type="RefSeq" id="XP_002431162.1">
    <property type="nucleotide sequence ID" value="XM_002431117.1"/>
</dbReference>
<reference evidence="6" key="2">
    <citation type="submission" date="2007-04" db="EMBL/GenBank/DDBJ databases">
        <title>The genome of the human body louse.</title>
        <authorList>
            <consortium name="The Human Body Louse Genome Consortium"/>
            <person name="Kirkness E."/>
            <person name="Walenz B."/>
            <person name="Hass B."/>
            <person name="Bruggner R."/>
            <person name="Strausberg R."/>
        </authorList>
    </citation>
    <scope>NUCLEOTIDE SEQUENCE</scope>
    <source>
        <strain evidence="6">USDA</strain>
    </source>
</reference>
<dbReference type="GO" id="GO:0051082">
    <property type="term" value="F:unfolded protein binding"/>
    <property type="evidence" value="ECO:0007669"/>
    <property type="project" value="TreeGrafter"/>
</dbReference>
<dbReference type="STRING" id="121224.E0VYG8"/>
<dbReference type="eggNOG" id="KOG2435">
    <property type="taxonomic scope" value="Eukaryota"/>
</dbReference>
<proteinExistence type="inferred from homology"/>
<dbReference type="GO" id="GO:0005739">
    <property type="term" value="C:mitochondrion"/>
    <property type="evidence" value="ECO:0007669"/>
    <property type="project" value="UniProtKB-SubCell"/>
</dbReference>
<dbReference type="PANTHER" id="PTHR13194:SF18">
    <property type="entry name" value="COMPLEX I INTERMEDIATE-ASSOCIATED PROTEIN 30, MITOCHONDRIAL"/>
    <property type="match status" value="1"/>
</dbReference>
<sequence length="314" mass="36772">MIRNSLKPISCNSSLFFHKVYGSLNKVEYYNISKCKLNTSHFNLNQEKSKEEQFIEFVKKNYKNVNVYKDGIRIAREEIKVLKEEMIDSFILNRRNAESPIERDGVIDMLFKFECEEDLDYFTVTTDSSNNRGYSSASLKITEEGTALFSGNISTEVPKDGNVKYTGYANIMSGRKLKSFYRESYYNWTAYTHLVLKVRGDGRTYTILLPSPGKFESEYEDKYFHPLYTRGGPYWQVTRIPFRHFLFSKDNYLDGNNKGTMNLDKIAKFGITLDDANSGPFKLEIDYVGLQFSFYYRRESPYEMYYLQPYSSFA</sequence>
<evidence type="ECO:0000256" key="4">
    <source>
        <dbReference type="ARBA" id="ARBA00023186"/>
    </source>
</evidence>
<dbReference type="InterPro" id="IPR013857">
    <property type="entry name" value="NADH-UbQ_OxRdtase-assoc_prot30"/>
</dbReference>
<evidence type="ECO:0000256" key="2">
    <source>
        <dbReference type="ARBA" id="ARBA00007884"/>
    </source>
</evidence>
<dbReference type="GeneID" id="8233146"/>
<dbReference type="InterPro" id="IPR039131">
    <property type="entry name" value="NDUFAF1"/>
</dbReference>
<dbReference type="GO" id="GO:0032981">
    <property type="term" value="P:mitochondrial respiratory chain complex I assembly"/>
    <property type="evidence" value="ECO:0007669"/>
    <property type="project" value="TreeGrafter"/>
</dbReference>
<dbReference type="GO" id="GO:0006120">
    <property type="term" value="P:mitochondrial electron transport, NADH to ubiquinone"/>
    <property type="evidence" value="ECO:0007669"/>
    <property type="project" value="TreeGrafter"/>
</dbReference>
<keyword evidence="3" id="KW-0496">Mitochondrion</keyword>
<dbReference type="InParanoid" id="E0VYG8"/>
<dbReference type="Proteomes" id="UP000009046">
    <property type="component" value="Unassembled WGS sequence"/>
</dbReference>
<evidence type="ECO:0000259" key="5">
    <source>
        <dbReference type="Pfam" id="PF08547"/>
    </source>
</evidence>
<name>E0VYG8_PEDHC</name>
<organism>
    <name type="scientific">Pediculus humanus subsp. corporis</name>
    <name type="common">Body louse</name>
    <dbReference type="NCBI Taxonomy" id="121224"/>
    <lineage>
        <taxon>Eukaryota</taxon>
        <taxon>Metazoa</taxon>
        <taxon>Ecdysozoa</taxon>
        <taxon>Arthropoda</taxon>
        <taxon>Hexapoda</taxon>
        <taxon>Insecta</taxon>
        <taxon>Pterygota</taxon>
        <taxon>Neoptera</taxon>
        <taxon>Paraneoptera</taxon>
        <taxon>Psocodea</taxon>
        <taxon>Troctomorpha</taxon>
        <taxon>Phthiraptera</taxon>
        <taxon>Anoplura</taxon>
        <taxon>Pediculidae</taxon>
        <taxon>Pediculus</taxon>
    </lineage>
</organism>
<dbReference type="InterPro" id="IPR008979">
    <property type="entry name" value="Galactose-bd-like_sf"/>
</dbReference>
<dbReference type="FunCoup" id="E0VYG8">
    <property type="interactions" value="172"/>
</dbReference>
<dbReference type="EnsemblMetazoa" id="PHUM514070-RA">
    <property type="protein sequence ID" value="PHUM514070-PA"/>
    <property type="gene ID" value="PHUM514070"/>
</dbReference>
<dbReference type="SUPFAM" id="SSF49785">
    <property type="entry name" value="Galactose-binding domain-like"/>
    <property type="match status" value="1"/>
</dbReference>
<evidence type="ECO:0000256" key="3">
    <source>
        <dbReference type="ARBA" id="ARBA00023128"/>
    </source>
</evidence>
<keyword evidence="4" id="KW-0143">Chaperone</keyword>
<dbReference type="OMA" id="HDDIWSY"/>
<protein>
    <recommendedName>
        <fullName evidence="5">NADH:ubiquinone oxidoreductase intermediate-associated protein 30 domain-containing protein</fullName>
    </recommendedName>
</protein>
<dbReference type="AlphaFoldDB" id="E0VYG8"/>
<dbReference type="PANTHER" id="PTHR13194">
    <property type="entry name" value="COMPLEX I INTERMEDIATE-ASSOCIATED PROTEIN 30"/>
    <property type="match status" value="1"/>
</dbReference>
<dbReference type="EMBL" id="DS235845">
    <property type="protein sequence ID" value="EEB18424.1"/>
    <property type="molecule type" value="Genomic_DNA"/>
</dbReference>
<dbReference type="CTD" id="8233146"/>
<dbReference type="Pfam" id="PF08547">
    <property type="entry name" value="CIA30"/>
    <property type="match status" value="1"/>
</dbReference>
<dbReference type="HOGENOM" id="CLU_059028_2_2_1"/>
<reference evidence="7" key="3">
    <citation type="submission" date="2020-05" db="UniProtKB">
        <authorList>
            <consortium name="EnsemblMetazoa"/>
        </authorList>
    </citation>
    <scope>IDENTIFICATION</scope>
    <source>
        <strain evidence="7">USDA</strain>
    </source>
</reference>
<evidence type="ECO:0000313" key="8">
    <source>
        <dbReference type="Proteomes" id="UP000009046"/>
    </source>
</evidence>
<dbReference type="OrthoDB" id="42561at2759"/>
<evidence type="ECO:0000313" key="7">
    <source>
        <dbReference type="EnsemblMetazoa" id="PHUM514070-PA"/>
    </source>
</evidence>
<dbReference type="Gene3D" id="2.60.120.430">
    <property type="entry name" value="Galactose-binding lectin"/>
    <property type="match status" value="1"/>
</dbReference>
<dbReference type="EMBL" id="AAZO01006252">
    <property type="status" value="NOT_ANNOTATED_CDS"/>
    <property type="molecule type" value="Genomic_DNA"/>
</dbReference>
<dbReference type="VEuPathDB" id="VectorBase:PHUM514070"/>